<dbReference type="InterPro" id="IPR036188">
    <property type="entry name" value="FAD/NAD-bd_sf"/>
</dbReference>
<dbReference type="Pfam" id="PF01266">
    <property type="entry name" value="DAO"/>
    <property type="match status" value="1"/>
</dbReference>
<evidence type="ECO:0000313" key="2">
    <source>
        <dbReference type="EMBL" id="KAK4495565.1"/>
    </source>
</evidence>
<organism evidence="2 3">
    <name type="scientific">Zasmidium cellare</name>
    <name type="common">Wine cellar mold</name>
    <name type="synonym">Racodium cellare</name>
    <dbReference type="NCBI Taxonomy" id="395010"/>
    <lineage>
        <taxon>Eukaryota</taxon>
        <taxon>Fungi</taxon>
        <taxon>Dikarya</taxon>
        <taxon>Ascomycota</taxon>
        <taxon>Pezizomycotina</taxon>
        <taxon>Dothideomycetes</taxon>
        <taxon>Dothideomycetidae</taxon>
        <taxon>Mycosphaerellales</taxon>
        <taxon>Mycosphaerellaceae</taxon>
        <taxon>Zasmidium</taxon>
    </lineage>
</organism>
<dbReference type="InterPro" id="IPR006076">
    <property type="entry name" value="FAD-dep_OxRdtase"/>
</dbReference>
<dbReference type="Gene3D" id="3.30.9.10">
    <property type="entry name" value="D-Amino Acid Oxidase, subunit A, domain 2"/>
    <property type="match status" value="1"/>
</dbReference>
<dbReference type="PANTHER" id="PTHR13847:SF185">
    <property type="entry name" value="FAD DEPENDENT OXIDOREDUCTASE SUPERFAMILY (AFU_ORTHOLOGUE AFUA_3G02360)"/>
    <property type="match status" value="1"/>
</dbReference>
<dbReference type="Proteomes" id="UP001305779">
    <property type="component" value="Unassembled WGS sequence"/>
</dbReference>
<protein>
    <recommendedName>
        <fullName evidence="1">FAD dependent oxidoreductase domain-containing protein</fullName>
    </recommendedName>
</protein>
<dbReference type="Gene3D" id="3.50.50.60">
    <property type="entry name" value="FAD/NAD(P)-binding domain"/>
    <property type="match status" value="1"/>
</dbReference>
<reference evidence="2 3" key="1">
    <citation type="journal article" date="2023" name="G3 (Bethesda)">
        <title>A chromosome-level genome assembly of Zasmidium syzygii isolated from banana leaves.</title>
        <authorList>
            <person name="van Westerhoven A.C."/>
            <person name="Mehrabi R."/>
            <person name="Talebi R."/>
            <person name="Steentjes M.B.F."/>
            <person name="Corcolon B."/>
            <person name="Chong P.A."/>
            <person name="Kema G.H.J."/>
            <person name="Seidl M.F."/>
        </authorList>
    </citation>
    <scope>NUCLEOTIDE SEQUENCE [LARGE SCALE GENOMIC DNA]</scope>
    <source>
        <strain evidence="2 3">P124</strain>
    </source>
</reference>
<evidence type="ECO:0000259" key="1">
    <source>
        <dbReference type="Pfam" id="PF01266"/>
    </source>
</evidence>
<accession>A0ABR0E2Q4</accession>
<keyword evidence="3" id="KW-1185">Reference proteome</keyword>
<sequence>MKQDPFTTDDISSNTADDLSRAFTNFSTPPDNNERRSTVIIGAGIIGCATAHYLSRSQNTRPDTIHLLEASPELFSSASGKSGGFVAEDWFGPATASLGSLSFRLHQELADEFGGHDEWGYSRSTGTSLVDGGGNEGEDWLVEGGSRAQAAGVHEYTGHDTGPSWLKRRKGDTVETLSEPGGVAQVDPLRLCQFLLKQAILQGVRLHNPARAVRVARDEEGNLSGLRIKHSNGTQFKIPCTRLLITAGAWTPQVFDELFPNASLSIPVTPLAGHSLVVRSPRWTKQHEDEAKGCHAIFTTVSEKSGSFSPEIFSRVGGEIYIAGLNSDTIALPESPEKAVIDKAAVEELKKVAETFLGKDGTDVSDLEVVREGLCFRPVTRRGVPILTKIRDEQLNAAGVGDRGIKTLESPDGGVYVCAGHGPWGISLGLGTGKVLSELLEGEKLSADVRGLRMQ</sequence>
<dbReference type="SUPFAM" id="SSF51905">
    <property type="entry name" value="FAD/NAD(P)-binding domain"/>
    <property type="match status" value="1"/>
</dbReference>
<comment type="caution">
    <text evidence="2">The sequence shown here is derived from an EMBL/GenBank/DDBJ whole genome shotgun (WGS) entry which is preliminary data.</text>
</comment>
<evidence type="ECO:0000313" key="3">
    <source>
        <dbReference type="Proteomes" id="UP001305779"/>
    </source>
</evidence>
<dbReference type="PANTHER" id="PTHR13847">
    <property type="entry name" value="SARCOSINE DEHYDROGENASE-RELATED"/>
    <property type="match status" value="1"/>
</dbReference>
<name>A0ABR0E2Q4_ZASCE</name>
<gene>
    <name evidence="2" type="ORF">PRZ48_012833</name>
</gene>
<feature type="domain" description="FAD dependent oxidoreductase" evidence="1">
    <location>
        <begin position="39"/>
        <end position="439"/>
    </location>
</feature>
<proteinExistence type="predicted"/>
<dbReference type="EMBL" id="JAXOVC010000011">
    <property type="protein sequence ID" value="KAK4495565.1"/>
    <property type="molecule type" value="Genomic_DNA"/>
</dbReference>